<proteinExistence type="predicted"/>
<organism evidence="1 2">
    <name type="scientific">Castilleja foliolosa</name>
    <dbReference type="NCBI Taxonomy" id="1961234"/>
    <lineage>
        <taxon>Eukaryota</taxon>
        <taxon>Viridiplantae</taxon>
        <taxon>Streptophyta</taxon>
        <taxon>Embryophyta</taxon>
        <taxon>Tracheophyta</taxon>
        <taxon>Spermatophyta</taxon>
        <taxon>Magnoliopsida</taxon>
        <taxon>eudicotyledons</taxon>
        <taxon>Gunneridae</taxon>
        <taxon>Pentapetalae</taxon>
        <taxon>asterids</taxon>
        <taxon>lamiids</taxon>
        <taxon>Lamiales</taxon>
        <taxon>Orobanchaceae</taxon>
        <taxon>Pedicularideae</taxon>
        <taxon>Castillejinae</taxon>
        <taxon>Castilleja</taxon>
    </lineage>
</organism>
<dbReference type="AlphaFoldDB" id="A0ABD3E356"/>
<gene>
    <name evidence="1" type="ORF">CASFOL_007876</name>
</gene>
<evidence type="ECO:0000313" key="1">
    <source>
        <dbReference type="EMBL" id="KAL3648452.1"/>
    </source>
</evidence>
<reference evidence="2" key="1">
    <citation type="journal article" date="2024" name="IScience">
        <title>Strigolactones Initiate the Formation of Haustorium-like Structures in Castilleja.</title>
        <authorList>
            <person name="Buerger M."/>
            <person name="Peterson D."/>
            <person name="Chory J."/>
        </authorList>
    </citation>
    <scope>NUCLEOTIDE SEQUENCE [LARGE SCALE GENOMIC DNA]</scope>
</reference>
<dbReference type="Proteomes" id="UP001632038">
    <property type="component" value="Unassembled WGS sequence"/>
</dbReference>
<sequence length="34" mass="3970">MNQYGIIPPCSFYIFSLVDNNRRNTNNSPFPHVL</sequence>
<protein>
    <submittedName>
        <fullName evidence="1">Uncharacterized protein</fullName>
    </submittedName>
</protein>
<name>A0ABD3E356_9LAMI</name>
<accession>A0ABD3E356</accession>
<dbReference type="EMBL" id="JAVIJP010000008">
    <property type="protein sequence ID" value="KAL3648452.1"/>
    <property type="molecule type" value="Genomic_DNA"/>
</dbReference>
<keyword evidence="2" id="KW-1185">Reference proteome</keyword>
<evidence type="ECO:0000313" key="2">
    <source>
        <dbReference type="Proteomes" id="UP001632038"/>
    </source>
</evidence>
<comment type="caution">
    <text evidence="1">The sequence shown here is derived from an EMBL/GenBank/DDBJ whole genome shotgun (WGS) entry which is preliminary data.</text>
</comment>